<dbReference type="CDD" id="cd00175">
    <property type="entry name" value="SNc"/>
    <property type="match status" value="3"/>
</dbReference>
<dbReference type="FunFam" id="2.40.50.90:FF:000018">
    <property type="entry name" value="Ribonuclease"/>
    <property type="match status" value="1"/>
</dbReference>
<dbReference type="InterPro" id="IPR016071">
    <property type="entry name" value="Staphylococal_nuclease_OB-fold"/>
</dbReference>
<dbReference type="Gene3D" id="2.30.30.140">
    <property type="match status" value="1"/>
</dbReference>
<dbReference type="PROSITE" id="PS50304">
    <property type="entry name" value="TUDOR"/>
    <property type="match status" value="1"/>
</dbReference>
<evidence type="ECO:0000256" key="1">
    <source>
        <dbReference type="ARBA" id="ARBA00004496"/>
    </source>
</evidence>
<evidence type="ECO:0000256" key="6">
    <source>
        <dbReference type="SAM" id="Coils"/>
    </source>
</evidence>
<dbReference type="SUPFAM" id="SSF63748">
    <property type="entry name" value="Tudor/PWWP/MBT"/>
    <property type="match status" value="1"/>
</dbReference>
<feature type="coiled-coil region" evidence="6">
    <location>
        <begin position="856"/>
        <end position="883"/>
    </location>
</feature>
<reference evidence="10" key="1">
    <citation type="submission" date="2022-11" db="UniProtKB">
        <authorList>
            <consortium name="WormBaseParasite"/>
        </authorList>
    </citation>
    <scope>IDENTIFICATION</scope>
</reference>
<dbReference type="GO" id="GO:0005634">
    <property type="term" value="C:nucleus"/>
    <property type="evidence" value="ECO:0007669"/>
    <property type="project" value="TreeGrafter"/>
</dbReference>
<evidence type="ECO:0000259" key="7">
    <source>
        <dbReference type="PROSITE" id="PS50304"/>
    </source>
</evidence>
<feature type="domain" description="TNase-like" evidence="8">
    <location>
        <begin position="10"/>
        <end position="156"/>
    </location>
</feature>
<dbReference type="FunFam" id="2.40.50.90:FF:000001">
    <property type="entry name" value="Staphylococcal nuclease domain-containing protein"/>
    <property type="match status" value="1"/>
</dbReference>
<dbReference type="InterPro" id="IPR047386">
    <property type="entry name" value="Tudor_TDRD11"/>
</dbReference>
<evidence type="ECO:0000256" key="3">
    <source>
        <dbReference type="ARBA" id="ARBA00022490"/>
    </source>
</evidence>
<dbReference type="InterPro" id="IPR002999">
    <property type="entry name" value="Tudor"/>
</dbReference>
<dbReference type="InterPro" id="IPR035437">
    <property type="entry name" value="SNase_OB-fold_sf"/>
</dbReference>
<evidence type="ECO:0000256" key="2">
    <source>
        <dbReference type="ARBA" id="ARBA00017230"/>
    </source>
</evidence>
<evidence type="ECO:0000256" key="4">
    <source>
        <dbReference type="ARBA" id="ARBA00022737"/>
    </source>
</evidence>
<organism evidence="9 10">
    <name type="scientific">Acrobeloides nanus</name>
    <dbReference type="NCBI Taxonomy" id="290746"/>
    <lineage>
        <taxon>Eukaryota</taxon>
        <taxon>Metazoa</taxon>
        <taxon>Ecdysozoa</taxon>
        <taxon>Nematoda</taxon>
        <taxon>Chromadorea</taxon>
        <taxon>Rhabditida</taxon>
        <taxon>Tylenchina</taxon>
        <taxon>Cephalobomorpha</taxon>
        <taxon>Cephaloboidea</taxon>
        <taxon>Cephalobidae</taxon>
        <taxon>Acrobeloides</taxon>
    </lineage>
</organism>
<comment type="subcellular location">
    <subcellularLocation>
        <location evidence="1 5">Cytoplasm</location>
    </subcellularLocation>
</comment>
<dbReference type="Pfam" id="PF00565">
    <property type="entry name" value="SNase"/>
    <property type="match status" value="5"/>
</dbReference>
<evidence type="ECO:0000256" key="5">
    <source>
        <dbReference type="PIRNR" id="PIRNR017179"/>
    </source>
</evidence>
<evidence type="ECO:0000259" key="8">
    <source>
        <dbReference type="PROSITE" id="PS50830"/>
    </source>
</evidence>
<accession>A0A914EDZ3</accession>
<dbReference type="AlphaFoldDB" id="A0A914EDZ3"/>
<keyword evidence="4" id="KW-0677">Repeat</keyword>
<dbReference type="PIRSF" id="PIRSF017179">
    <property type="entry name" value="RISC-Tudor-SN"/>
    <property type="match status" value="1"/>
</dbReference>
<feature type="domain" description="Tudor" evidence="7">
    <location>
        <begin position="722"/>
        <end position="778"/>
    </location>
</feature>
<feature type="domain" description="TNase-like" evidence="8">
    <location>
        <begin position="185"/>
        <end position="318"/>
    </location>
</feature>
<dbReference type="PANTHER" id="PTHR12302:SF2">
    <property type="entry name" value="STAPHYLOCOCCAL NUCLEASE DOMAIN-CONTAINING PROTEIN 1"/>
    <property type="match status" value="1"/>
</dbReference>
<evidence type="ECO:0000313" key="9">
    <source>
        <dbReference type="Proteomes" id="UP000887540"/>
    </source>
</evidence>
<dbReference type="GO" id="GO:0003723">
    <property type="term" value="F:RNA binding"/>
    <property type="evidence" value="ECO:0007669"/>
    <property type="project" value="UniProtKB-UniRule"/>
</dbReference>
<dbReference type="Proteomes" id="UP000887540">
    <property type="component" value="Unplaced"/>
</dbReference>
<proteinExistence type="predicted"/>
<keyword evidence="9" id="KW-1185">Reference proteome</keyword>
<dbReference type="SMART" id="SM00333">
    <property type="entry name" value="TUDOR"/>
    <property type="match status" value="1"/>
</dbReference>
<dbReference type="FunFam" id="2.40.50.90:FF:000002">
    <property type="entry name" value="Staphylococcal nuclease domain-containing protein"/>
    <property type="match status" value="1"/>
</dbReference>
<dbReference type="WBParaSite" id="ACRNAN_scaffold739.g22956.t1">
    <property type="protein sequence ID" value="ACRNAN_scaffold739.g22956.t1"/>
    <property type="gene ID" value="ACRNAN_scaffold739.g22956"/>
</dbReference>
<keyword evidence="3 5" id="KW-0963">Cytoplasm</keyword>
<dbReference type="FunFam" id="2.30.30.140:FF:000018">
    <property type="entry name" value="Serine/threonine-protein kinase 31"/>
    <property type="match status" value="1"/>
</dbReference>
<dbReference type="GO" id="GO:0006402">
    <property type="term" value="P:mRNA catabolic process"/>
    <property type="evidence" value="ECO:0007669"/>
    <property type="project" value="UniProtKB-UniRule"/>
</dbReference>
<dbReference type="PANTHER" id="PTHR12302">
    <property type="entry name" value="EBNA2 BINDING PROTEIN P100"/>
    <property type="match status" value="1"/>
</dbReference>
<dbReference type="SMART" id="SM00318">
    <property type="entry name" value="SNc"/>
    <property type="match status" value="4"/>
</dbReference>
<protein>
    <recommendedName>
        <fullName evidence="2">Staphylococcal nuclease domain-containing protein 1</fullName>
    </recommendedName>
</protein>
<dbReference type="CDD" id="cd20433">
    <property type="entry name" value="Tudor_TDRD11"/>
    <property type="match status" value="1"/>
</dbReference>
<dbReference type="Pfam" id="PF00567">
    <property type="entry name" value="TUDOR"/>
    <property type="match status" value="1"/>
</dbReference>
<keyword evidence="6" id="KW-0175">Coiled coil</keyword>
<dbReference type="SUPFAM" id="SSF50199">
    <property type="entry name" value="Staphylococcal nuclease"/>
    <property type="match status" value="5"/>
</dbReference>
<sequence length="895" mass="100735">MAEESQQQSPMKRGLVKQVLSGDAVVIQGPVINGPPKEITVYLSNINAPRLAKRPTENTEGTTDEPFAWEAREFLRKKIVGQSVVFMRDFTATSGREHGRIYIGGTNINDAENVAETGVSEGWFEVRPGKIEDDYTKKLLELQEQAKAAKKGRWGVAEEKYVEHIRSVKWVVDDPRALVAEFQGQQIDAVIEQVRDGSTIRALLLPSFHYVTVMLSGVKAPGVRLGSEGRSEEYGEEAKYFVETRLLQRDVKVVLEGTSNQNFLGSIIHPRGNIAEFLLKEGFAKCVDWSISLATGGPVQLRDAERSAKERRLRLWRTYTGNAQLADRKSFQAKVIEIGLGDSINIEKDNGEELKIYFSSIRPPRREGPDGPAVGRQFRPLYDIPFMFEAREFLRKRLIGKRVTVTTDYIQPKSDQFPEKTCCTVVLSNQNIAEALVAKGFAKVIRYRADDDNRAAGYDALLAAEAEAEKGKKGVWADKSEDKHGLVRVQELQGDVQRSKQFLPYLQRTPRLDGVVEFVASGSRFRVYIPKETCVITFLLGGINVPRGARPGPGGKLVGENEPYAEEAAKFSKSKTLQHEVQIEVESMDKSGGFIGYLFVPTDKGSHVNLAELLVENGLAKVHFTAEKSRYYSQLLAAENRAKTARRNLWKDHVEEERVEERHQINDVSERKVNYKKVIVTEVVRGTLRFAAQTFDDGPAIEKLMSSLQSELNTTGIEGSYSPRRGDLCAAKFDNLWHRARVESVKGGKIDVYYIDFGNRENVELSRLAPLPAHFHSQNPGAREYQLALVQMPNDTHYDQETSAFFERVCFSVQSMLLNVEYKAGNYDAVSLAIEEDGEKQDVGKLLISEGHALVERRKEKRLQGLVDEYIEAEQQAKRSRKNIWEYGDFTGNEI</sequence>
<dbReference type="InterPro" id="IPR016685">
    <property type="entry name" value="Silence_cplx_Nase-comp_TudorSN"/>
</dbReference>
<name>A0A914EDZ3_9BILA</name>
<feature type="domain" description="TNase-like" evidence="8">
    <location>
        <begin position="329"/>
        <end position="478"/>
    </location>
</feature>
<dbReference type="GO" id="GO:0005829">
    <property type="term" value="C:cytosol"/>
    <property type="evidence" value="ECO:0007669"/>
    <property type="project" value="UniProtKB-UniRule"/>
</dbReference>
<feature type="domain" description="TNase-like" evidence="8">
    <location>
        <begin position="510"/>
        <end position="652"/>
    </location>
</feature>
<dbReference type="GO" id="GO:0031332">
    <property type="term" value="C:RNAi effector complex"/>
    <property type="evidence" value="ECO:0007669"/>
    <property type="project" value="InterPro"/>
</dbReference>
<dbReference type="Gene3D" id="2.40.50.90">
    <property type="match status" value="5"/>
</dbReference>
<evidence type="ECO:0000313" key="10">
    <source>
        <dbReference type="WBParaSite" id="ACRNAN_scaffold739.g22956.t1"/>
    </source>
</evidence>
<dbReference type="GO" id="GO:0031047">
    <property type="term" value="P:regulatory ncRNA-mediated gene silencing"/>
    <property type="evidence" value="ECO:0007669"/>
    <property type="project" value="UniProtKB-UniRule"/>
</dbReference>
<dbReference type="PROSITE" id="PS50830">
    <property type="entry name" value="TNASE_3"/>
    <property type="match status" value="4"/>
</dbReference>
<dbReference type="GO" id="GO:0004518">
    <property type="term" value="F:nuclease activity"/>
    <property type="evidence" value="ECO:0007669"/>
    <property type="project" value="TreeGrafter"/>
</dbReference>